<evidence type="ECO:0000256" key="4">
    <source>
        <dbReference type="SAM" id="MobiDB-lite"/>
    </source>
</evidence>
<dbReference type="PRINTS" id="PR00035">
    <property type="entry name" value="HTHGNTR"/>
</dbReference>
<evidence type="ECO:0000256" key="3">
    <source>
        <dbReference type="ARBA" id="ARBA00023163"/>
    </source>
</evidence>
<sequence>MLGSRLKNEIADLILSGRLKPGQRLDEQGLAARFGVSRTPVREALQQLGAAGLVEVRPRRSARVRTLSMSELENSFEAMGEIEAVCARLAAERMTEAERLALRQLVEESQSASMQGDRVASRELDARIHALLHVGAHNPALRTVADEMRTRVELYSSAPYTLPDFDTRLEVPHREHERIVEAVLDRDPAAAQRLMVAHIGQSFLTVKGILEAEPSALDVSPARAPTRAAAARTAADRRRARPAARSAAASGQGGA</sequence>
<dbReference type="Pfam" id="PF00392">
    <property type="entry name" value="GntR"/>
    <property type="match status" value="1"/>
</dbReference>
<dbReference type="InterPro" id="IPR036390">
    <property type="entry name" value="WH_DNA-bd_sf"/>
</dbReference>
<comment type="caution">
    <text evidence="6">The sequence shown here is derived from an EMBL/GenBank/DDBJ whole genome shotgun (WGS) entry which is preliminary data.</text>
</comment>
<dbReference type="InterPro" id="IPR036388">
    <property type="entry name" value="WH-like_DNA-bd_sf"/>
</dbReference>
<dbReference type="PROSITE" id="PS50949">
    <property type="entry name" value="HTH_GNTR"/>
    <property type="match status" value="1"/>
</dbReference>
<evidence type="ECO:0000313" key="7">
    <source>
        <dbReference type="Proteomes" id="UP001595528"/>
    </source>
</evidence>
<keyword evidence="3" id="KW-0804">Transcription</keyword>
<dbReference type="Proteomes" id="UP001595528">
    <property type="component" value="Unassembled WGS sequence"/>
</dbReference>
<dbReference type="PANTHER" id="PTHR43537:SF49">
    <property type="entry name" value="TRANSCRIPTIONAL REGULATORY PROTEIN"/>
    <property type="match status" value="1"/>
</dbReference>
<keyword evidence="1" id="KW-0805">Transcription regulation</keyword>
<dbReference type="Gene3D" id="1.20.120.530">
    <property type="entry name" value="GntR ligand-binding domain-like"/>
    <property type="match status" value="1"/>
</dbReference>
<dbReference type="RefSeq" id="WP_379902688.1">
    <property type="nucleotide sequence ID" value="NZ_JBHRTR010000029.1"/>
</dbReference>
<dbReference type="InterPro" id="IPR000524">
    <property type="entry name" value="Tscrpt_reg_HTH_GntR"/>
</dbReference>
<evidence type="ECO:0000256" key="2">
    <source>
        <dbReference type="ARBA" id="ARBA00023125"/>
    </source>
</evidence>
<dbReference type="EMBL" id="JBHRTR010000029">
    <property type="protein sequence ID" value="MFC3228982.1"/>
    <property type="molecule type" value="Genomic_DNA"/>
</dbReference>
<reference evidence="7" key="1">
    <citation type="journal article" date="2019" name="Int. J. Syst. Evol. Microbiol.">
        <title>The Global Catalogue of Microorganisms (GCM) 10K type strain sequencing project: providing services to taxonomists for standard genome sequencing and annotation.</title>
        <authorList>
            <consortium name="The Broad Institute Genomics Platform"/>
            <consortium name="The Broad Institute Genome Sequencing Center for Infectious Disease"/>
            <person name="Wu L."/>
            <person name="Ma J."/>
        </authorList>
    </citation>
    <scope>NUCLEOTIDE SEQUENCE [LARGE SCALE GENOMIC DNA]</scope>
    <source>
        <strain evidence="7">KCTC 42964</strain>
    </source>
</reference>
<dbReference type="InterPro" id="IPR008920">
    <property type="entry name" value="TF_FadR/GntR_C"/>
</dbReference>
<dbReference type="CDD" id="cd07377">
    <property type="entry name" value="WHTH_GntR"/>
    <property type="match status" value="1"/>
</dbReference>
<dbReference type="Gene3D" id="1.10.10.10">
    <property type="entry name" value="Winged helix-like DNA-binding domain superfamily/Winged helix DNA-binding domain"/>
    <property type="match status" value="1"/>
</dbReference>
<dbReference type="SMART" id="SM00895">
    <property type="entry name" value="FCD"/>
    <property type="match status" value="1"/>
</dbReference>
<evidence type="ECO:0000259" key="5">
    <source>
        <dbReference type="PROSITE" id="PS50949"/>
    </source>
</evidence>
<feature type="region of interest" description="Disordered" evidence="4">
    <location>
        <begin position="218"/>
        <end position="255"/>
    </location>
</feature>
<name>A0ABV7L307_9PROT</name>
<dbReference type="SUPFAM" id="SSF48008">
    <property type="entry name" value="GntR ligand-binding domain-like"/>
    <property type="match status" value="1"/>
</dbReference>
<dbReference type="PANTHER" id="PTHR43537">
    <property type="entry name" value="TRANSCRIPTIONAL REGULATOR, GNTR FAMILY"/>
    <property type="match status" value="1"/>
</dbReference>
<accession>A0ABV7L307</accession>
<evidence type="ECO:0000313" key="6">
    <source>
        <dbReference type="EMBL" id="MFC3228982.1"/>
    </source>
</evidence>
<organism evidence="6 7">
    <name type="scientific">Marinibaculum pumilum</name>
    <dbReference type="NCBI Taxonomy" id="1766165"/>
    <lineage>
        <taxon>Bacteria</taxon>
        <taxon>Pseudomonadati</taxon>
        <taxon>Pseudomonadota</taxon>
        <taxon>Alphaproteobacteria</taxon>
        <taxon>Rhodospirillales</taxon>
        <taxon>Rhodospirillaceae</taxon>
        <taxon>Marinibaculum</taxon>
    </lineage>
</organism>
<dbReference type="Pfam" id="PF07729">
    <property type="entry name" value="FCD"/>
    <property type="match status" value="1"/>
</dbReference>
<evidence type="ECO:0000256" key="1">
    <source>
        <dbReference type="ARBA" id="ARBA00023015"/>
    </source>
</evidence>
<dbReference type="InterPro" id="IPR011711">
    <property type="entry name" value="GntR_C"/>
</dbReference>
<feature type="compositionally biased region" description="Low complexity" evidence="4">
    <location>
        <begin position="243"/>
        <end position="255"/>
    </location>
</feature>
<dbReference type="SMART" id="SM00345">
    <property type="entry name" value="HTH_GNTR"/>
    <property type="match status" value="1"/>
</dbReference>
<feature type="compositionally biased region" description="Low complexity" evidence="4">
    <location>
        <begin position="220"/>
        <end position="233"/>
    </location>
</feature>
<gene>
    <name evidence="6" type="ORF">ACFOGJ_17185</name>
</gene>
<keyword evidence="2" id="KW-0238">DNA-binding</keyword>
<feature type="domain" description="HTH gntR-type" evidence="5">
    <location>
        <begin position="1"/>
        <end position="67"/>
    </location>
</feature>
<dbReference type="SUPFAM" id="SSF46785">
    <property type="entry name" value="Winged helix' DNA-binding domain"/>
    <property type="match status" value="1"/>
</dbReference>
<keyword evidence="7" id="KW-1185">Reference proteome</keyword>
<proteinExistence type="predicted"/>
<protein>
    <submittedName>
        <fullName evidence="6">GntR family transcriptional regulator</fullName>
    </submittedName>
</protein>